<gene>
    <name evidence="3" type="ORF">A2161_12430</name>
</gene>
<protein>
    <recommendedName>
        <fullName evidence="2">UPF0033 domain-containing protein</fullName>
    </recommendedName>
</protein>
<dbReference type="Pfam" id="PF01206">
    <property type="entry name" value="TusA"/>
    <property type="match status" value="1"/>
</dbReference>
<dbReference type="CDD" id="cd00291">
    <property type="entry name" value="SirA_YedF_YeeD"/>
    <property type="match status" value="1"/>
</dbReference>
<evidence type="ECO:0000313" key="4">
    <source>
        <dbReference type="Proteomes" id="UP000179266"/>
    </source>
</evidence>
<reference evidence="3 4" key="1">
    <citation type="journal article" date="2016" name="Nat. Commun.">
        <title>Thousands of microbial genomes shed light on interconnected biogeochemical processes in an aquifer system.</title>
        <authorList>
            <person name="Anantharaman K."/>
            <person name="Brown C.T."/>
            <person name="Hug L.A."/>
            <person name="Sharon I."/>
            <person name="Castelle C.J."/>
            <person name="Probst A.J."/>
            <person name="Thomas B.C."/>
            <person name="Singh A."/>
            <person name="Wilkins M.J."/>
            <person name="Karaoz U."/>
            <person name="Brodie E.L."/>
            <person name="Williams K.H."/>
            <person name="Hubbard S.S."/>
            <person name="Banfield J.F."/>
        </authorList>
    </citation>
    <scope>NUCLEOTIDE SEQUENCE [LARGE SCALE GENOMIC DNA]</scope>
</reference>
<dbReference type="InterPro" id="IPR001455">
    <property type="entry name" value="TusA-like"/>
</dbReference>
<proteinExistence type="inferred from homology"/>
<dbReference type="Proteomes" id="UP000179266">
    <property type="component" value="Unassembled WGS sequence"/>
</dbReference>
<sequence length="87" mass="10021">MKTGNNLNNLHVDQELDLRGEICPYPFIKSKLILEQMSEGEVLRVIVDYYPAVRNITKSMEIEGYHILNVDKLGEIDTAIYISKPRI</sequence>
<organism evidence="3 4">
    <name type="scientific">Candidatus Schekmanbacteria bacterium RBG_13_48_7</name>
    <dbReference type="NCBI Taxonomy" id="1817878"/>
    <lineage>
        <taxon>Bacteria</taxon>
        <taxon>Candidatus Schekmaniibacteriota</taxon>
    </lineage>
</organism>
<dbReference type="PANTHER" id="PTHR33279:SF6">
    <property type="entry name" value="SULFUR CARRIER PROTEIN YEDF-RELATED"/>
    <property type="match status" value="1"/>
</dbReference>
<dbReference type="AlphaFoldDB" id="A0A1F7RKH6"/>
<dbReference type="EMBL" id="MGDD01000336">
    <property type="protein sequence ID" value="OGL42013.1"/>
    <property type="molecule type" value="Genomic_DNA"/>
</dbReference>
<evidence type="ECO:0000313" key="3">
    <source>
        <dbReference type="EMBL" id="OGL42013.1"/>
    </source>
</evidence>
<dbReference type="Gene3D" id="3.30.110.40">
    <property type="entry name" value="TusA-like domain"/>
    <property type="match status" value="1"/>
</dbReference>
<dbReference type="InterPro" id="IPR036868">
    <property type="entry name" value="TusA-like_sf"/>
</dbReference>
<feature type="domain" description="UPF0033" evidence="2">
    <location>
        <begin position="16"/>
        <end position="40"/>
    </location>
</feature>
<comment type="similarity">
    <text evidence="1">Belongs to the sulfur carrier protein TusA family.</text>
</comment>
<dbReference type="PANTHER" id="PTHR33279">
    <property type="entry name" value="SULFUR CARRIER PROTEIN YEDF-RELATED"/>
    <property type="match status" value="1"/>
</dbReference>
<evidence type="ECO:0000256" key="1">
    <source>
        <dbReference type="ARBA" id="ARBA00008984"/>
    </source>
</evidence>
<accession>A0A1F7RKH6</accession>
<name>A0A1F7RKH6_9BACT</name>
<comment type="caution">
    <text evidence="3">The sequence shown here is derived from an EMBL/GenBank/DDBJ whole genome shotgun (WGS) entry which is preliminary data.</text>
</comment>
<dbReference type="SUPFAM" id="SSF64307">
    <property type="entry name" value="SirA-like"/>
    <property type="match status" value="1"/>
</dbReference>
<evidence type="ECO:0000259" key="2">
    <source>
        <dbReference type="PROSITE" id="PS01148"/>
    </source>
</evidence>
<dbReference type="PROSITE" id="PS01148">
    <property type="entry name" value="UPF0033"/>
    <property type="match status" value="1"/>
</dbReference>